<dbReference type="OrthoDB" id="9773403at2"/>
<name>A0A1E8CMH9_9GAMM</name>
<dbReference type="Pfam" id="PF11104">
    <property type="entry name" value="PilM_2"/>
    <property type="match status" value="2"/>
</dbReference>
<dbReference type="EMBL" id="MASR01000001">
    <property type="protein sequence ID" value="OFE13638.1"/>
    <property type="molecule type" value="Genomic_DNA"/>
</dbReference>
<dbReference type="Gene3D" id="3.30.1490.300">
    <property type="match status" value="1"/>
</dbReference>
<dbReference type="SUPFAM" id="SSF53067">
    <property type="entry name" value="Actin-like ATPase domain"/>
    <property type="match status" value="2"/>
</dbReference>
<evidence type="ECO:0000313" key="1">
    <source>
        <dbReference type="EMBL" id="OFE13638.1"/>
    </source>
</evidence>
<sequence>MLGIDIGTAAIKLALMRRRRRAWCLQAYAVQPLQNAANDGGRLDGVDLRASLKAALAQLPQPSTLWPLPKKARLAAMALDGTEAMTRVVRLDSGLTQQEIENRVALEAEQYLPFPLEQACLDFCRLPQGNEAGQPVMLVACRRERIVERMDLLMGLGIRPVTLDLDALALCRAANLMALPAPQILLDLGAEGFRLHAYDNGCLVYSRSHASTPVSVSEADASIGGDDLAALAQEVRRAIQLFLMSTACKGRAEITLVGGLAACPGLAQSIASASGSPVSLSQPPSEVIAHARIDPGQWRAVAPQLSLACALAMRVA</sequence>
<reference evidence="2" key="1">
    <citation type="submission" date="2016-07" db="EMBL/GenBank/DDBJ databases">
        <authorList>
            <person name="Florea S."/>
            <person name="Webb J.S."/>
            <person name="Jaromczyk J."/>
            <person name="Schardl C.L."/>
        </authorList>
    </citation>
    <scope>NUCLEOTIDE SEQUENCE [LARGE SCALE GENOMIC DNA]</scope>
    <source>
        <strain evidence="2">KCTC 42131</strain>
    </source>
</reference>
<keyword evidence="2" id="KW-1185">Reference proteome</keyword>
<dbReference type="InterPro" id="IPR043129">
    <property type="entry name" value="ATPase_NBD"/>
</dbReference>
<dbReference type="PANTHER" id="PTHR32432:SF3">
    <property type="entry name" value="ETHANOLAMINE UTILIZATION PROTEIN EUTJ"/>
    <property type="match status" value="1"/>
</dbReference>
<evidence type="ECO:0000313" key="2">
    <source>
        <dbReference type="Proteomes" id="UP000175669"/>
    </source>
</evidence>
<organism evidence="1 2">
    <name type="scientific">Pseudohongiella acticola</name>
    <dbReference type="NCBI Taxonomy" id="1524254"/>
    <lineage>
        <taxon>Bacteria</taxon>
        <taxon>Pseudomonadati</taxon>
        <taxon>Pseudomonadota</taxon>
        <taxon>Gammaproteobacteria</taxon>
        <taxon>Pseudomonadales</taxon>
        <taxon>Pseudohongiellaceae</taxon>
        <taxon>Pseudohongiella</taxon>
    </lineage>
</organism>
<protein>
    <recommendedName>
        <fullName evidence="3">SHS2 domain-containing protein</fullName>
    </recommendedName>
</protein>
<gene>
    <name evidence="1" type="ORF">PHACT_11240</name>
</gene>
<dbReference type="InterPro" id="IPR005883">
    <property type="entry name" value="PilM"/>
</dbReference>
<dbReference type="PANTHER" id="PTHR32432">
    <property type="entry name" value="CELL DIVISION PROTEIN FTSA-RELATED"/>
    <property type="match status" value="1"/>
</dbReference>
<dbReference type="RefSeq" id="WP_070117855.1">
    <property type="nucleotide sequence ID" value="NZ_CAXATG010000003.1"/>
</dbReference>
<dbReference type="Proteomes" id="UP000175669">
    <property type="component" value="Unassembled WGS sequence"/>
</dbReference>
<comment type="caution">
    <text evidence="1">The sequence shown here is derived from an EMBL/GenBank/DDBJ whole genome shotgun (WGS) entry which is preliminary data.</text>
</comment>
<dbReference type="InterPro" id="IPR050696">
    <property type="entry name" value="FtsA/MreB"/>
</dbReference>
<dbReference type="AlphaFoldDB" id="A0A1E8CMH9"/>
<dbReference type="STRING" id="1524254.PHACT_11240"/>
<accession>A0A1E8CMH9</accession>
<proteinExistence type="predicted"/>
<evidence type="ECO:0008006" key="3">
    <source>
        <dbReference type="Google" id="ProtNLM"/>
    </source>
</evidence>